<gene>
    <name evidence="2" type="ORF">KDA82_38845</name>
</gene>
<comment type="caution">
    <text evidence="2">The sequence shown here is derived from an EMBL/GenBank/DDBJ whole genome shotgun (WGS) entry which is preliminary data.</text>
</comment>
<protein>
    <submittedName>
        <fullName evidence="2">Uncharacterized protein</fullName>
    </submittedName>
</protein>
<accession>A0A8T4JB58</accession>
<sequence length="120" mass="12365">MGGYAKRAAEAAHDQLADTLGLGEKAAWKTLAVTAMAGVNDVEGETFTLADGPSCGRSPTSGTSAGCPCGRPSVIRSARATPPRRRRRTRAVVSNSAPAPSPPRRRADPAYADEMGDVVG</sequence>
<dbReference type="Proteomes" id="UP000675554">
    <property type="component" value="Unassembled WGS sequence"/>
</dbReference>
<dbReference type="AlphaFoldDB" id="A0A8T4JB58"/>
<evidence type="ECO:0000313" key="2">
    <source>
        <dbReference type="EMBL" id="MBR7678804.1"/>
    </source>
</evidence>
<dbReference type="Gene3D" id="3.20.20.80">
    <property type="entry name" value="Glycosidases"/>
    <property type="match status" value="1"/>
</dbReference>
<keyword evidence="3" id="KW-1185">Reference proteome</keyword>
<proteinExistence type="predicted"/>
<organism evidence="2 3">
    <name type="scientific">Streptomyces daliensis</name>
    <dbReference type="NCBI Taxonomy" id="299421"/>
    <lineage>
        <taxon>Bacteria</taxon>
        <taxon>Bacillati</taxon>
        <taxon>Actinomycetota</taxon>
        <taxon>Actinomycetes</taxon>
        <taxon>Kitasatosporales</taxon>
        <taxon>Streptomycetaceae</taxon>
        <taxon>Streptomyces</taxon>
    </lineage>
</organism>
<reference evidence="2" key="1">
    <citation type="submission" date="2021-04" db="EMBL/GenBank/DDBJ databases">
        <title>Sequencing of actinobacteria type strains.</title>
        <authorList>
            <person name="Nguyen G.-S."/>
            <person name="Wentzel A."/>
        </authorList>
    </citation>
    <scope>NUCLEOTIDE SEQUENCE</scope>
    <source>
        <strain evidence="2">DSM 42095</strain>
    </source>
</reference>
<evidence type="ECO:0000256" key="1">
    <source>
        <dbReference type="SAM" id="MobiDB-lite"/>
    </source>
</evidence>
<dbReference type="EMBL" id="JAGSMN010001870">
    <property type="protein sequence ID" value="MBR7678804.1"/>
    <property type="molecule type" value="Genomic_DNA"/>
</dbReference>
<feature type="region of interest" description="Disordered" evidence="1">
    <location>
        <begin position="52"/>
        <end position="120"/>
    </location>
</feature>
<name>A0A8T4JB58_9ACTN</name>
<evidence type="ECO:0000313" key="3">
    <source>
        <dbReference type="Proteomes" id="UP000675554"/>
    </source>
</evidence>
<feature type="non-terminal residue" evidence="2">
    <location>
        <position position="120"/>
    </location>
</feature>